<evidence type="ECO:0000313" key="2">
    <source>
        <dbReference type="EMBL" id="RGW54079.1"/>
    </source>
</evidence>
<keyword evidence="1" id="KW-0812">Transmembrane</keyword>
<organism evidence="2 3">
    <name type="scientific">Dorea formicigenerans</name>
    <dbReference type="NCBI Taxonomy" id="39486"/>
    <lineage>
        <taxon>Bacteria</taxon>
        <taxon>Bacillati</taxon>
        <taxon>Bacillota</taxon>
        <taxon>Clostridia</taxon>
        <taxon>Lachnospirales</taxon>
        <taxon>Lachnospiraceae</taxon>
        <taxon>Dorea</taxon>
    </lineage>
</organism>
<dbReference type="AlphaFoldDB" id="A0A395XMY2"/>
<keyword evidence="1" id="KW-1133">Transmembrane helix</keyword>
<dbReference type="Proteomes" id="UP000266376">
    <property type="component" value="Unassembled WGS sequence"/>
</dbReference>
<reference evidence="2 3" key="1">
    <citation type="submission" date="2018-08" db="EMBL/GenBank/DDBJ databases">
        <title>A genome reference for cultivated species of the human gut microbiota.</title>
        <authorList>
            <person name="Zou Y."/>
            <person name="Xue W."/>
            <person name="Luo G."/>
        </authorList>
    </citation>
    <scope>NUCLEOTIDE SEQUENCE [LARGE SCALE GENOMIC DNA]</scope>
    <source>
        <strain evidence="2 3">AF12-11</strain>
    </source>
</reference>
<feature type="transmembrane region" description="Helical" evidence="1">
    <location>
        <begin position="20"/>
        <end position="38"/>
    </location>
</feature>
<accession>A0A395XMY2</accession>
<name>A0A395XMY2_9FIRM</name>
<sequence length="69" mass="8582">MEKSYHDYIFESKHKEQKKIFFYLYVIMITFRALEEFVKEKLPAFGNEKRDYILSVKLSRLQIIRREFV</sequence>
<dbReference type="EMBL" id="QSAJ01000012">
    <property type="protein sequence ID" value="RGW54079.1"/>
    <property type="molecule type" value="Genomic_DNA"/>
</dbReference>
<keyword evidence="1" id="KW-0472">Membrane</keyword>
<evidence type="ECO:0000256" key="1">
    <source>
        <dbReference type="SAM" id="Phobius"/>
    </source>
</evidence>
<gene>
    <name evidence="2" type="ORF">DWV67_06700</name>
</gene>
<comment type="caution">
    <text evidence="2">The sequence shown here is derived from an EMBL/GenBank/DDBJ whole genome shotgun (WGS) entry which is preliminary data.</text>
</comment>
<evidence type="ECO:0000313" key="3">
    <source>
        <dbReference type="Proteomes" id="UP000266376"/>
    </source>
</evidence>
<proteinExistence type="predicted"/>
<protein>
    <submittedName>
        <fullName evidence="2">Uncharacterized protein</fullName>
    </submittedName>
</protein>